<dbReference type="Pfam" id="PF12697">
    <property type="entry name" value="Abhydrolase_6"/>
    <property type="match status" value="1"/>
</dbReference>
<dbReference type="PANTHER" id="PTHR37017">
    <property type="entry name" value="AB HYDROLASE-1 DOMAIN-CONTAINING PROTEIN-RELATED"/>
    <property type="match status" value="1"/>
</dbReference>
<dbReference type="GO" id="GO:0016787">
    <property type="term" value="F:hydrolase activity"/>
    <property type="evidence" value="ECO:0007669"/>
    <property type="project" value="UniProtKB-KW"/>
</dbReference>
<organism evidence="2 3">
    <name type="scientific">Streptomyces yangpuensis</name>
    <dbReference type="NCBI Taxonomy" id="1648182"/>
    <lineage>
        <taxon>Bacteria</taxon>
        <taxon>Bacillati</taxon>
        <taxon>Actinomycetota</taxon>
        <taxon>Actinomycetes</taxon>
        <taxon>Kitasatosporales</taxon>
        <taxon>Streptomycetaceae</taxon>
        <taxon>Streptomyces</taxon>
    </lineage>
</organism>
<dbReference type="InterPro" id="IPR052897">
    <property type="entry name" value="Sec-Metab_Biosynth_Hydrolase"/>
</dbReference>
<dbReference type="Gene3D" id="3.40.50.1820">
    <property type="entry name" value="alpha/beta hydrolase"/>
    <property type="match status" value="1"/>
</dbReference>
<evidence type="ECO:0000313" key="3">
    <source>
        <dbReference type="Proteomes" id="UP001057738"/>
    </source>
</evidence>
<proteinExistence type="predicted"/>
<dbReference type="GeneID" id="95577053"/>
<dbReference type="InterPro" id="IPR000073">
    <property type="entry name" value="AB_hydrolase_1"/>
</dbReference>
<evidence type="ECO:0000313" key="2">
    <source>
        <dbReference type="EMBL" id="UUY50442.1"/>
    </source>
</evidence>
<dbReference type="RefSeq" id="WP_183069837.1">
    <property type="nucleotide sequence ID" value="NZ_CP102514.1"/>
</dbReference>
<sequence>MSPSKPSIVFAHGLWADGSCYSKLIPVLQSEGHEVVSAQNPLDSLAGDVEAVHHALGRVGGPTLLVGHSWGGYVITAAGTDERVAGLVYIAALAPDAGETPQDLIGKFEPPPLFSHLDNEEGRIWISRDGISDFVGDLPEAEQRVVWATQGAPRAEVLGSTVEDPAWKSKPSWFLVTTQDRAVNPDLQRFAAQRMGATSVEVPSAHVPMLSRPEAVLDLIRTAAASL</sequence>
<dbReference type="SUPFAM" id="SSF53474">
    <property type="entry name" value="alpha/beta-Hydrolases"/>
    <property type="match status" value="1"/>
</dbReference>
<keyword evidence="3" id="KW-1185">Reference proteome</keyword>
<keyword evidence="2" id="KW-0378">Hydrolase</keyword>
<evidence type="ECO:0000259" key="1">
    <source>
        <dbReference type="Pfam" id="PF12697"/>
    </source>
</evidence>
<dbReference type="Proteomes" id="UP001057738">
    <property type="component" value="Chromosome"/>
</dbReference>
<reference evidence="2" key="1">
    <citation type="submission" date="2022-08" db="EMBL/GenBank/DDBJ databases">
        <authorList>
            <person name="Tian L."/>
        </authorList>
    </citation>
    <scope>NUCLEOTIDE SEQUENCE</scope>
    <source>
        <strain evidence="2">CM253</strain>
    </source>
</reference>
<name>A0ABY5Q1Z7_9ACTN</name>
<gene>
    <name evidence="2" type="ORF">NRK68_26400</name>
</gene>
<dbReference type="InterPro" id="IPR029058">
    <property type="entry name" value="AB_hydrolase_fold"/>
</dbReference>
<feature type="domain" description="AB hydrolase-1" evidence="1">
    <location>
        <begin position="8"/>
        <end position="218"/>
    </location>
</feature>
<accession>A0ABY5Q1Z7</accession>
<protein>
    <submittedName>
        <fullName evidence="2">Alpha/beta hydrolase</fullName>
    </submittedName>
</protein>
<dbReference type="EMBL" id="CP102514">
    <property type="protein sequence ID" value="UUY50442.1"/>
    <property type="molecule type" value="Genomic_DNA"/>
</dbReference>
<dbReference type="PANTHER" id="PTHR37017:SF11">
    <property type="entry name" value="ESTERASE_LIPASE_THIOESTERASE DOMAIN-CONTAINING PROTEIN"/>
    <property type="match status" value="1"/>
</dbReference>